<gene>
    <name evidence="2" type="ORF">CRHIZ90672A_00010449</name>
</gene>
<keyword evidence="1" id="KW-1133">Transmembrane helix</keyword>
<dbReference type="OrthoDB" id="4870109at2759"/>
<evidence type="ECO:0000313" key="3">
    <source>
        <dbReference type="Proteomes" id="UP000696573"/>
    </source>
</evidence>
<dbReference type="EMBL" id="CABFNQ020000758">
    <property type="protein sequence ID" value="CAH0036483.1"/>
    <property type="molecule type" value="Genomic_DNA"/>
</dbReference>
<accession>A0A9N9VU85</accession>
<sequence>MNQPGSSAAPPFFNIIPLRIILLLAGMSSGYRQLHRREENSTNWSAEGIFHYYTQDGSLPDDTTPHIVAFVADQPPRIVGLPTTSAVQAAIWLPPALPTPTSTKRQLQEEAIGTKCH</sequence>
<keyword evidence="1" id="KW-0812">Transmembrane</keyword>
<feature type="transmembrane region" description="Helical" evidence="1">
    <location>
        <begin position="12"/>
        <end position="31"/>
    </location>
</feature>
<comment type="caution">
    <text evidence="2">The sequence shown here is derived from an EMBL/GenBank/DDBJ whole genome shotgun (WGS) entry which is preliminary data.</text>
</comment>
<keyword evidence="1" id="KW-0472">Membrane</keyword>
<evidence type="ECO:0000256" key="1">
    <source>
        <dbReference type="SAM" id="Phobius"/>
    </source>
</evidence>
<proteinExistence type="predicted"/>
<evidence type="ECO:0000313" key="2">
    <source>
        <dbReference type="EMBL" id="CAH0036483.1"/>
    </source>
</evidence>
<dbReference type="AlphaFoldDB" id="A0A9N9VU85"/>
<name>A0A9N9VU85_9HYPO</name>
<reference evidence="2" key="1">
    <citation type="submission" date="2021-10" db="EMBL/GenBank/DDBJ databases">
        <authorList>
            <person name="Piombo E."/>
        </authorList>
    </citation>
    <scope>NUCLEOTIDE SEQUENCE</scope>
</reference>
<organism evidence="2 3">
    <name type="scientific">Clonostachys rhizophaga</name>
    <dbReference type="NCBI Taxonomy" id="160324"/>
    <lineage>
        <taxon>Eukaryota</taxon>
        <taxon>Fungi</taxon>
        <taxon>Dikarya</taxon>
        <taxon>Ascomycota</taxon>
        <taxon>Pezizomycotina</taxon>
        <taxon>Sordariomycetes</taxon>
        <taxon>Hypocreomycetidae</taxon>
        <taxon>Hypocreales</taxon>
        <taxon>Bionectriaceae</taxon>
        <taxon>Clonostachys</taxon>
    </lineage>
</organism>
<keyword evidence="3" id="KW-1185">Reference proteome</keyword>
<dbReference type="Proteomes" id="UP000696573">
    <property type="component" value="Unassembled WGS sequence"/>
</dbReference>
<protein>
    <submittedName>
        <fullName evidence="2">Uncharacterized protein</fullName>
    </submittedName>
</protein>